<accession>A0A3B0UZV7</accession>
<feature type="transmembrane region" description="Helical" evidence="5">
    <location>
        <begin position="204"/>
        <end position="225"/>
    </location>
</feature>
<feature type="transmembrane region" description="Helical" evidence="5">
    <location>
        <begin position="16"/>
        <end position="40"/>
    </location>
</feature>
<sequence length="232" mass="24362">MEHFLSQMTTYLQTSLLLSFAAAYLGGLLASLTPCVYPMIPLTAGVIGNSNLGGSKMRGFFLSLAYVTGMAVTYALLGIFAAATGHFFGAISTNPWIFLLVGNIMLLFSLSMLGVCPIPSFGPRCQSKIKGVSGVFALGLASGLVSSPCTAPVLGVLLTYVATTRNLLLGGSLLFVFAFGMGAILLVVGTFSGLLVSIPRSGRWTVAMKITLALFMIGLAEYFFIQAGKMLL</sequence>
<keyword evidence="3 5" id="KW-1133">Transmembrane helix</keyword>
<evidence type="ECO:0000313" key="7">
    <source>
        <dbReference type="EMBL" id="VAW36805.1"/>
    </source>
</evidence>
<dbReference type="Pfam" id="PF02683">
    <property type="entry name" value="DsbD_TM"/>
    <property type="match status" value="1"/>
</dbReference>
<keyword evidence="4 5" id="KW-0472">Membrane</keyword>
<evidence type="ECO:0000256" key="4">
    <source>
        <dbReference type="ARBA" id="ARBA00023136"/>
    </source>
</evidence>
<dbReference type="GO" id="GO:0047134">
    <property type="term" value="F:protein-disulfide reductase [NAD(P)H] activity"/>
    <property type="evidence" value="ECO:0007669"/>
    <property type="project" value="UniProtKB-EC"/>
</dbReference>
<feature type="transmembrane region" description="Helical" evidence="5">
    <location>
        <begin position="173"/>
        <end position="198"/>
    </location>
</feature>
<evidence type="ECO:0000259" key="6">
    <source>
        <dbReference type="Pfam" id="PF02683"/>
    </source>
</evidence>
<dbReference type="AlphaFoldDB" id="A0A3B0UZV7"/>
<organism evidence="7">
    <name type="scientific">hydrothermal vent metagenome</name>
    <dbReference type="NCBI Taxonomy" id="652676"/>
    <lineage>
        <taxon>unclassified sequences</taxon>
        <taxon>metagenomes</taxon>
        <taxon>ecological metagenomes</taxon>
    </lineage>
</organism>
<keyword evidence="2 5" id="KW-0812">Transmembrane</keyword>
<dbReference type="PANTHER" id="PTHR32234:SF0">
    <property type="entry name" value="THIOL:DISULFIDE INTERCHANGE PROTEIN DSBD"/>
    <property type="match status" value="1"/>
</dbReference>
<keyword evidence="7" id="KW-0560">Oxidoreductase</keyword>
<evidence type="ECO:0000256" key="1">
    <source>
        <dbReference type="ARBA" id="ARBA00004141"/>
    </source>
</evidence>
<dbReference type="GO" id="GO:0016020">
    <property type="term" value="C:membrane"/>
    <property type="evidence" value="ECO:0007669"/>
    <property type="project" value="UniProtKB-SubCell"/>
</dbReference>
<proteinExistence type="predicted"/>
<name>A0A3B0UZV7_9ZZZZ</name>
<dbReference type="EC" id="1.8.1.8" evidence="7"/>
<evidence type="ECO:0000256" key="3">
    <source>
        <dbReference type="ARBA" id="ARBA00022989"/>
    </source>
</evidence>
<evidence type="ECO:0000256" key="2">
    <source>
        <dbReference type="ARBA" id="ARBA00022692"/>
    </source>
</evidence>
<gene>
    <name evidence="7" type="ORF">MNBD_DELTA04-363</name>
</gene>
<feature type="domain" description="Cytochrome C biogenesis protein transmembrane" evidence="6">
    <location>
        <begin position="22"/>
        <end position="222"/>
    </location>
</feature>
<dbReference type="EMBL" id="UOEY01000029">
    <property type="protein sequence ID" value="VAW36805.1"/>
    <property type="molecule type" value="Genomic_DNA"/>
</dbReference>
<feature type="transmembrane region" description="Helical" evidence="5">
    <location>
        <begin position="96"/>
        <end position="115"/>
    </location>
</feature>
<evidence type="ECO:0000256" key="5">
    <source>
        <dbReference type="SAM" id="Phobius"/>
    </source>
</evidence>
<dbReference type="PANTHER" id="PTHR32234">
    <property type="entry name" value="THIOL:DISULFIDE INTERCHANGE PROTEIN DSBD"/>
    <property type="match status" value="1"/>
</dbReference>
<feature type="transmembrane region" description="Helical" evidence="5">
    <location>
        <begin position="60"/>
        <end position="84"/>
    </location>
</feature>
<comment type="subcellular location">
    <subcellularLocation>
        <location evidence="1">Membrane</location>
        <topology evidence="1">Multi-pass membrane protein</topology>
    </subcellularLocation>
</comment>
<dbReference type="GO" id="GO:0017004">
    <property type="term" value="P:cytochrome complex assembly"/>
    <property type="evidence" value="ECO:0007669"/>
    <property type="project" value="InterPro"/>
</dbReference>
<dbReference type="InterPro" id="IPR003834">
    <property type="entry name" value="Cyt_c_assmbl_TM_dom"/>
</dbReference>
<dbReference type="GO" id="GO:0045454">
    <property type="term" value="P:cell redox homeostasis"/>
    <property type="evidence" value="ECO:0007669"/>
    <property type="project" value="TreeGrafter"/>
</dbReference>
<feature type="transmembrane region" description="Helical" evidence="5">
    <location>
        <begin position="135"/>
        <end position="161"/>
    </location>
</feature>
<reference evidence="7" key="1">
    <citation type="submission" date="2018-06" db="EMBL/GenBank/DDBJ databases">
        <authorList>
            <person name="Zhirakovskaya E."/>
        </authorList>
    </citation>
    <scope>NUCLEOTIDE SEQUENCE</scope>
</reference>
<protein>
    <submittedName>
        <fullName evidence="7">Cytochrome c-type biogenesis protein DsbD, protein-disulfide reductase</fullName>
        <ecNumber evidence="7">1.8.1.8</ecNumber>
    </submittedName>
</protein>